<comment type="subcellular location">
    <subcellularLocation>
        <location evidence="1">Cell envelope</location>
    </subcellularLocation>
</comment>
<comment type="caution">
    <text evidence="7">The sequence shown here is derived from an EMBL/GenBank/DDBJ whole genome shotgun (WGS) entry which is preliminary data.</text>
</comment>
<dbReference type="EMBL" id="BAAAPZ010000004">
    <property type="protein sequence ID" value="GAA2093973.1"/>
    <property type="molecule type" value="Genomic_DNA"/>
</dbReference>
<dbReference type="RefSeq" id="WP_291796922.1">
    <property type="nucleotide sequence ID" value="NZ_BAAAPZ010000004.1"/>
</dbReference>
<evidence type="ECO:0000256" key="1">
    <source>
        <dbReference type="ARBA" id="ARBA00004196"/>
    </source>
</evidence>
<evidence type="ECO:0000256" key="5">
    <source>
        <dbReference type="SAM" id="MobiDB-lite"/>
    </source>
</evidence>
<dbReference type="NCBIfam" id="NF037995">
    <property type="entry name" value="TRAP_S1"/>
    <property type="match status" value="1"/>
</dbReference>
<dbReference type="Pfam" id="PF03480">
    <property type="entry name" value="DctP"/>
    <property type="match status" value="1"/>
</dbReference>
<dbReference type="Gene3D" id="3.40.190.170">
    <property type="entry name" value="Bacterial extracellular solute-binding protein, family 7"/>
    <property type="match status" value="1"/>
</dbReference>
<sequence length="365" mass="39522">MRRKTLTALAAGASALALSGCSLMQPVDISGFAAEAPDPDATVVRLANVYEPGHPANTCGTATMKEELAQDGIDLKVYPAGQLGGEPEIIEQVATGALDIGISGGSFFGAWYPAAEVVDGAFLFENSREYDRATRSPLLTHLYDDMAEETGLRVFSSWYYGARNITANKPVRSPEDLRGLKIRTPDAALYLETLRALGGTATPMALSEVYLGLQQGAIDAEENPIPTIASNKFEEVQSTVSLTRHMVQGVQLVASEKFMEGLSEDERTAVLEAADSARLANLKCIEDEEREILEQWRAEGTIEIVEDIDSEAFQQGVKENLLPAKEWGDLYLEVQEELAADTPTVVGTDPEDSPVFADEKTEEQS</sequence>
<accession>A0ABN2WJL8</accession>
<organism evidence="7 8">
    <name type="scientific">Brevibacterium salitolerans</name>
    <dbReference type="NCBI Taxonomy" id="1403566"/>
    <lineage>
        <taxon>Bacteria</taxon>
        <taxon>Bacillati</taxon>
        <taxon>Actinomycetota</taxon>
        <taxon>Actinomycetes</taxon>
        <taxon>Micrococcales</taxon>
        <taxon>Brevibacteriaceae</taxon>
        <taxon>Brevibacterium</taxon>
    </lineage>
</organism>
<evidence type="ECO:0000256" key="2">
    <source>
        <dbReference type="ARBA" id="ARBA00009023"/>
    </source>
</evidence>
<evidence type="ECO:0000313" key="7">
    <source>
        <dbReference type="EMBL" id="GAA2093973.1"/>
    </source>
</evidence>
<evidence type="ECO:0008006" key="9">
    <source>
        <dbReference type="Google" id="ProtNLM"/>
    </source>
</evidence>
<comment type="similarity">
    <text evidence="2">Belongs to the bacterial solute-binding protein 7 family.</text>
</comment>
<evidence type="ECO:0000256" key="3">
    <source>
        <dbReference type="ARBA" id="ARBA00022448"/>
    </source>
</evidence>
<proteinExistence type="inferred from homology"/>
<dbReference type="InterPro" id="IPR004682">
    <property type="entry name" value="TRAP_DctP"/>
</dbReference>
<dbReference type="PANTHER" id="PTHR33376">
    <property type="match status" value="1"/>
</dbReference>
<keyword evidence="8" id="KW-1185">Reference proteome</keyword>
<feature type="signal peptide" evidence="6">
    <location>
        <begin position="1"/>
        <end position="24"/>
    </location>
</feature>
<dbReference type="NCBIfam" id="TIGR00787">
    <property type="entry name" value="dctP"/>
    <property type="match status" value="1"/>
</dbReference>
<feature type="region of interest" description="Disordered" evidence="5">
    <location>
        <begin position="341"/>
        <end position="365"/>
    </location>
</feature>
<dbReference type="PROSITE" id="PS51257">
    <property type="entry name" value="PROKAR_LIPOPROTEIN"/>
    <property type="match status" value="1"/>
</dbReference>
<dbReference type="InterPro" id="IPR018389">
    <property type="entry name" value="DctP_fam"/>
</dbReference>
<dbReference type="PANTHER" id="PTHR33376:SF4">
    <property type="entry name" value="SIALIC ACID-BINDING PERIPLASMIC PROTEIN SIAP"/>
    <property type="match status" value="1"/>
</dbReference>
<reference evidence="7 8" key="1">
    <citation type="journal article" date="2019" name="Int. J. Syst. Evol. Microbiol.">
        <title>The Global Catalogue of Microorganisms (GCM) 10K type strain sequencing project: providing services to taxonomists for standard genome sequencing and annotation.</title>
        <authorList>
            <consortium name="The Broad Institute Genomics Platform"/>
            <consortium name="The Broad Institute Genome Sequencing Center for Infectious Disease"/>
            <person name="Wu L."/>
            <person name="Ma J."/>
        </authorList>
    </citation>
    <scope>NUCLEOTIDE SEQUENCE [LARGE SCALE GENOMIC DNA]</scope>
    <source>
        <strain evidence="7 8">JCM 15900</strain>
    </source>
</reference>
<protein>
    <recommendedName>
        <fullName evidence="9">Tripartite ATP-independent transporter solute receptor, DctP family</fullName>
    </recommendedName>
</protein>
<dbReference type="SUPFAM" id="SSF53850">
    <property type="entry name" value="Periplasmic binding protein-like II"/>
    <property type="match status" value="1"/>
</dbReference>
<evidence type="ECO:0000256" key="4">
    <source>
        <dbReference type="ARBA" id="ARBA00022729"/>
    </source>
</evidence>
<gene>
    <name evidence="7" type="ORF">GCM10009823_12660</name>
</gene>
<feature type="chain" id="PRO_5045862627" description="Tripartite ATP-independent transporter solute receptor, DctP family" evidence="6">
    <location>
        <begin position="25"/>
        <end position="365"/>
    </location>
</feature>
<evidence type="ECO:0000313" key="8">
    <source>
        <dbReference type="Proteomes" id="UP001500984"/>
    </source>
</evidence>
<keyword evidence="4 6" id="KW-0732">Signal</keyword>
<keyword evidence="3" id="KW-0813">Transport</keyword>
<evidence type="ECO:0000256" key="6">
    <source>
        <dbReference type="SAM" id="SignalP"/>
    </source>
</evidence>
<dbReference type="InterPro" id="IPR038404">
    <property type="entry name" value="TRAP_DctP_sf"/>
</dbReference>
<name>A0ABN2WJL8_9MICO</name>
<dbReference type="Proteomes" id="UP001500984">
    <property type="component" value="Unassembled WGS sequence"/>
</dbReference>